<dbReference type="PANTHER" id="PTHR33993:SF5">
    <property type="entry name" value="GLYOXALASE"/>
    <property type="match status" value="1"/>
</dbReference>
<dbReference type="InterPro" id="IPR004360">
    <property type="entry name" value="Glyas_Fos-R_dOase_dom"/>
</dbReference>
<evidence type="ECO:0000259" key="1">
    <source>
        <dbReference type="PROSITE" id="PS51819"/>
    </source>
</evidence>
<dbReference type="InterPro" id="IPR052164">
    <property type="entry name" value="Anthracycline_SecMetBiosynth"/>
</dbReference>
<dbReference type="EMBL" id="CP017560">
    <property type="protein sequence ID" value="AOV08171.1"/>
    <property type="molecule type" value="Genomic_DNA"/>
</dbReference>
<dbReference type="KEGG" id="surl:BI350_11930"/>
<dbReference type="RefSeq" id="WP_075528321.1">
    <property type="nucleotide sequence ID" value="NZ_CP017560.1"/>
</dbReference>
<gene>
    <name evidence="2" type="ORF">BI350_11930</name>
</gene>
<evidence type="ECO:0000313" key="3">
    <source>
        <dbReference type="Proteomes" id="UP000185746"/>
    </source>
</evidence>
<reference evidence="2 3" key="1">
    <citation type="submission" date="2016-09" db="EMBL/GenBank/DDBJ databases">
        <title>Complete genome sequence of the Lysinibacillus sphaericus LMG 22257, a specie of Bacillus with ureolytic activity that can effectively biodeposit calcium carbonate.</title>
        <authorList>
            <person name="Yan W."/>
        </authorList>
    </citation>
    <scope>NUCLEOTIDE SEQUENCE [LARGE SCALE GENOMIC DNA]</scope>
    <source>
        <strain evidence="2 3">LMG 22257</strain>
    </source>
</reference>
<dbReference type="Proteomes" id="UP000185746">
    <property type="component" value="Chromosome"/>
</dbReference>
<dbReference type="CDD" id="cd06587">
    <property type="entry name" value="VOC"/>
    <property type="match status" value="1"/>
</dbReference>
<evidence type="ECO:0000313" key="2">
    <source>
        <dbReference type="EMBL" id="AOV08171.1"/>
    </source>
</evidence>
<feature type="domain" description="VOC" evidence="1">
    <location>
        <begin position="5"/>
        <end position="117"/>
    </location>
</feature>
<accession>A0A1D8JHI2</accession>
<organism evidence="2 3">
    <name type="scientific">Sporosarcina ureilytica</name>
    <dbReference type="NCBI Taxonomy" id="298596"/>
    <lineage>
        <taxon>Bacteria</taxon>
        <taxon>Bacillati</taxon>
        <taxon>Bacillota</taxon>
        <taxon>Bacilli</taxon>
        <taxon>Bacillales</taxon>
        <taxon>Caryophanaceae</taxon>
        <taxon>Sporosarcina</taxon>
    </lineage>
</organism>
<dbReference type="SUPFAM" id="SSF54593">
    <property type="entry name" value="Glyoxalase/Bleomycin resistance protein/Dihydroxybiphenyl dioxygenase"/>
    <property type="match status" value="1"/>
</dbReference>
<sequence>MGITGLGGVFFKCNDPEKLREWYAEKLGLATEQYGRTFSWNDPKGSSVWAPFPKNTTYFSPSDKEFMINFRVNDLPSFLEEIRAKDVEIIGELTEVSYGKFAHILDLEGNKIELWEPVDPPITD</sequence>
<name>A0A1D8JHI2_9BACL</name>
<proteinExistence type="predicted"/>
<dbReference type="Gene3D" id="3.10.180.10">
    <property type="entry name" value="2,3-Dihydroxybiphenyl 1,2-Dioxygenase, domain 1"/>
    <property type="match status" value="1"/>
</dbReference>
<protein>
    <submittedName>
        <fullName evidence="2">Glyoxalase</fullName>
    </submittedName>
</protein>
<dbReference type="AlphaFoldDB" id="A0A1D8JHI2"/>
<keyword evidence="3" id="KW-1185">Reference proteome</keyword>
<dbReference type="Pfam" id="PF00903">
    <property type="entry name" value="Glyoxalase"/>
    <property type="match status" value="1"/>
</dbReference>
<dbReference type="InterPro" id="IPR037523">
    <property type="entry name" value="VOC_core"/>
</dbReference>
<dbReference type="PROSITE" id="PS51819">
    <property type="entry name" value="VOC"/>
    <property type="match status" value="1"/>
</dbReference>
<dbReference type="InterPro" id="IPR029068">
    <property type="entry name" value="Glyas_Bleomycin-R_OHBP_Dase"/>
</dbReference>
<dbReference type="PANTHER" id="PTHR33993">
    <property type="entry name" value="GLYOXALASE-RELATED"/>
    <property type="match status" value="1"/>
</dbReference>